<evidence type="ECO:0000256" key="8">
    <source>
        <dbReference type="ARBA" id="ARBA00023002"/>
    </source>
</evidence>
<dbReference type="SUPFAM" id="SSF55961">
    <property type="entry name" value="Bet v1-like"/>
    <property type="match status" value="1"/>
</dbReference>
<dbReference type="SUPFAM" id="SSF50022">
    <property type="entry name" value="ISP domain"/>
    <property type="match status" value="1"/>
</dbReference>
<organism evidence="18 19">
    <name type="scientific">Sphingomonas lycopersici</name>
    <dbReference type="NCBI Taxonomy" id="2951807"/>
    <lineage>
        <taxon>Bacteria</taxon>
        <taxon>Pseudomonadati</taxon>
        <taxon>Pseudomonadota</taxon>
        <taxon>Alphaproteobacteria</taxon>
        <taxon>Sphingomonadales</taxon>
        <taxon>Sphingomonadaceae</taxon>
        <taxon>Sphingomonas</taxon>
    </lineage>
</organism>
<dbReference type="GO" id="GO:0005737">
    <property type="term" value="C:cytoplasm"/>
    <property type="evidence" value="ECO:0007669"/>
    <property type="project" value="TreeGrafter"/>
</dbReference>
<comment type="similarity">
    <text evidence="13">Belongs to the cholesterol 7-desaturase family.</text>
</comment>
<comment type="subcellular location">
    <subcellularLocation>
        <location evidence="2">Membrane</location>
    </subcellularLocation>
</comment>
<keyword evidence="19" id="KW-1185">Reference proteome</keyword>
<dbReference type="PROSITE" id="PS51296">
    <property type="entry name" value="RIESKE"/>
    <property type="match status" value="1"/>
</dbReference>
<dbReference type="GO" id="GO:0170056">
    <property type="term" value="F:cholesterol 7-desaturase [NAD(P)H] activity"/>
    <property type="evidence" value="ECO:0007669"/>
    <property type="project" value="UniProtKB-EC"/>
</dbReference>
<evidence type="ECO:0000256" key="13">
    <source>
        <dbReference type="ARBA" id="ARBA00025729"/>
    </source>
</evidence>
<comment type="catalytic activity">
    <reaction evidence="15">
        <text>cholesterol + NADH + O2 + H(+) = 7-dehydrocholesterol + NAD(+) + 2 H2O</text>
        <dbReference type="Rhea" id="RHEA:51644"/>
        <dbReference type="ChEBI" id="CHEBI:15377"/>
        <dbReference type="ChEBI" id="CHEBI:15378"/>
        <dbReference type="ChEBI" id="CHEBI:15379"/>
        <dbReference type="ChEBI" id="CHEBI:16113"/>
        <dbReference type="ChEBI" id="CHEBI:17759"/>
        <dbReference type="ChEBI" id="CHEBI:57540"/>
        <dbReference type="ChEBI" id="CHEBI:57945"/>
        <dbReference type="EC" id="1.14.19.21"/>
    </reaction>
    <physiologicalReaction direction="left-to-right" evidence="15">
        <dbReference type="Rhea" id="RHEA:51645"/>
    </physiologicalReaction>
</comment>
<dbReference type="CDD" id="cd03469">
    <property type="entry name" value="Rieske_RO_Alpha_N"/>
    <property type="match status" value="1"/>
</dbReference>
<reference evidence="18" key="1">
    <citation type="submission" date="2022-06" db="EMBL/GenBank/DDBJ databases">
        <title>Sphingomonas sp. nov. isolated from rhizosphere soil of tomato.</title>
        <authorList>
            <person name="Dong H."/>
            <person name="Gao R."/>
        </authorList>
    </citation>
    <scope>NUCLEOTIDE SEQUENCE</scope>
    <source>
        <strain evidence="18">MMSM24</strain>
    </source>
</reference>
<dbReference type="GO" id="GO:0051537">
    <property type="term" value="F:2 iron, 2 sulfur cluster binding"/>
    <property type="evidence" value="ECO:0007669"/>
    <property type="project" value="UniProtKB-KW"/>
</dbReference>
<feature type="domain" description="Rieske" evidence="17">
    <location>
        <begin position="16"/>
        <end position="122"/>
    </location>
</feature>
<evidence type="ECO:0000256" key="16">
    <source>
        <dbReference type="ARBA" id="ARBA00049548"/>
    </source>
</evidence>
<dbReference type="EC" id="1.14.19.21" evidence="14"/>
<evidence type="ECO:0000313" key="18">
    <source>
        <dbReference type="EMBL" id="MCW6535411.1"/>
    </source>
</evidence>
<dbReference type="RefSeq" id="WP_265269027.1">
    <property type="nucleotide sequence ID" value="NZ_JANFAU010000014.1"/>
</dbReference>
<evidence type="ECO:0000256" key="9">
    <source>
        <dbReference type="ARBA" id="ARBA00023004"/>
    </source>
</evidence>
<evidence type="ECO:0000256" key="3">
    <source>
        <dbReference type="ARBA" id="ARBA00004972"/>
    </source>
</evidence>
<evidence type="ECO:0000256" key="2">
    <source>
        <dbReference type="ARBA" id="ARBA00004370"/>
    </source>
</evidence>
<comment type="catalytic activity">
    <reaction evidence="16">
        <text>cholesterol + NADPH + O2 + H(+) = 7-dehydrocholesterol + NADP(+) + 2 H2O</text>
        <dbReference type="Rhea" id="RHEA:45024"/>
        <dbReference type="ChEBI" id="CHEBI:15377"/>
        <dbReference type="ChEBI" id="CHEBI:15378"/>
        <dbReference type="ChEBI" id="CHEBI:15379"/>
        <dbReference type="ChEBI" id="CHEBI:16113"/>
        <dbReference type="ChEBI" id="CHEBI:17759"/>
        <dbReference type="ChEBI" id="CHEBI:57783"/>
        <dbReference type="ChEBI" id="CHEBI:58349"/>
        <dbReference type="EC" id="1.14.19.21"/>
    </reaction>
    <physiologicalReaction direction="left-to-right" evidence="16">
        <dbReference type="Rhea" id="RHEA:45025"/>
    </physiologicalReaction>
</comment>
<sequence>MPQIVRFPMDIPFGWFFVSYSDELAPGDVKSLHYFGRDLVLFRNHSGVAGVLDAYCPHMGAHLGHGGVVEGDVLRCPFHSWAFRPDGFCVDIPYAKAFPPICKREPIAGRYPVTEANGVVWAWYHPHDIAPLYDVLTVAEFTEPGWAPQTRREWRFRSNPQEIAENGVDFAHFQYVHRMDAVPEGEARYDGHIRRSEANGVRTMTLPTGETKIVNSSVTTVQNGAGQKTTHLTGLVTLALQVLVTPIEADECELRFCFTHPVVEPGSFEDKAIQAAIASTTGQTGVEGDIPIWDKKIHRARPLLCDGDGPILRFRRYFEQFYAPPGGGAQMVAAE</sequence>
<keyword evidence="5" id="KW-0001">2Fe-2S</keyword>
<keyword evidence="9" id="KW-0408">Iron</keyword>
<evidence type="ECO:0000256" key="5">
    <source>
        <dbReference type="ARBA" id="ARBA00022714"/>
    </source>
</evidence>
<evidence type="ECO:0000259" key="17">
    <source>
        <dbReference type="PROSITE" id="PS51296"/>
    </source>
</evidence>
<dbReference type="AlphaFoldDB" id="A0AA41ZA50"/>
<dbReference type="InterPro" id="IPR017941">
    <property type="entry name" value="Rieske_2Fe-2S"/>
</dbReference>
<proteinExistence type="inferred from homology"/>
<dbReference type="PANTHER" id="PTHR21266:SF32">
    <property type="entry name" value="CHOLESTEROL 7-DESATURASE NVD"/>
    <property type="match status" value="1"/>
</dbReference>
<evidence type="ECO:0000256" key="11">
    <source>
        <dbReference type="ARBA" id="ARBA00023136"/>
    </source>
</evidence>
<dbReference type="Gene3D" id="3.90.380.10">
    <property type="entry name" value="Naphthalene 1,2-dioxygenase Alpha Subunit, Chain A, domain 1"/>
    <property type="match status" value="1"/>
</dbReference>
<protein>
    <recommendedName>
        <fullName evidence="14">cholesterol 7-desaturase</fullName>
        <ecNumber evidence="14">1.14.19.21</ecNumber>
    </recommendedName>
</protein>
<keyword evidence="6" id="KW-0479">Metal-binding</keyword>
<evidence type="ECO:0000256" key="4">
    <source>
        <dbReference type="ARBA" id="ARBA00022692"/>
    </source>
</evidence>
<keyword evidence="7" id="KW-1133">Transmembrane helix</keyword>
<dbReference type="PANTHER" id="PTHR21266">
    <property type="entry name" value="IRON-SULFUR DOMAIN CONTAINING PROTEIN"/>
    <property type="match status" value="1"/>
</dbReference>
<keyword evidence="8" id="KW-0560">Oxidoreductase</keyword>
<accession>A0AA41ZA50</accession>
<dbReference type="Pfam" id="PF19298">
    <property type="entry name" value="KshA_C"/>
    <property type="match status" value="1"/>
</dbReference>
<evidence type="ECO:0000313" key="19">
    <source>
        <dbReference type="Proteomes" id="UP001165565"/>
    </source>
</evidence>
<dbReference type="Pfam" id="PF00355">
    <property type="entry name" value="Rieske"/>
    <property type="match status" value="1"/>
</dbReference>
<dbReference type="InterPro" id="IPR036922">
    <property type="entry name" value="Rieske_2Fe-2S_sf"/>
</dbReference>
<evidence type="ECO:0000256" key="14">
    <source>
        <dbReference type="ARBA" id="ARBA00026095"/>
    </source>
</evidence>
<evidence type="ECO:0000256" key="6">
    <source>
        <dbReference type="ARBA" id="ARBA00022723"/>
    </source>
</evidence>
<evidence type="ECO:0000256" key="10">
    <source>
        <dbReference type="ARBA" id="ARBA00023014"/>
    </source>
</evidence>
<dbReference type="InterPro" id="IPR045605">
    <property type="entry name" value="KshA-like_C"/>
</dbReference>
<dbReference type="GO" id="GO:0008203">
    <property type="term" value="P:cholesterol metabolic process"/>
    <property type="evidence" value="ECO:0007669"/>
    <property type="project" value="InterPro"/>
</dbReference>
<keyword evidence="4" id="KW-0812">Transmembrane</keyword>
<dbReference type="Gene3D" id="2.102.10.10">
    <property type="entry name" value="Rieske [2Fe-2S] iron-sulphur domain"/>
    <property type="match status" value="1"/>
</dbReference>
<keyword evidence="11" id="KW-0472">Membrane</keyword>
<evidence type="ECO:0000256" key="15">
    <source>
        <dbReference type="ARBA" id="ARBA00047853"/>
    </source>
</evidence>
<dbReference type="GO" id="GO:0046872">
    <property type="term" value="F:metal ion binding"/>
    <property type="evidence" value="ECO:0007669"/>
    <property type="project" value="UniProtKB-KW"/>
</dbReference>
<dbReference type="InterPro" id="IPR050584">
    <property type="entry name" value="Cholesterol_7-desaturase"/>
</dbReference>
<keyword evidence="10" id="KW-0411">Iron-sulfur</keyword>
<comment type="pathway">
    <text evidence="12">Steroid hormone biosynthesis; dafachronic acid biosynthesis.</text>
</comment>
<name>A0AA41ZA50_9SPHN</name>
<dbReference type="Proteomes" id="UP001165565">
    <property type="component" value="Unassembled WGS sequence"/>
</dbReference>
<comment type="caution">
    <text evidence="18">The sequence shown here is derived from an EMBL/GenBank/DDBJ whole genome shotgun (WGS) entry which is preliminary data.</text>
</comment>
<evidence type="ECO:0000256" key="12">
    <source>
        <dbReference type="ARBA" id="ARBA00025712"/>
    </source>
</evidence>
<evidence type="ECO:0000256" key="1">
    <source>
        <dbReference type="ARBA" id="ARBA00001962"/>
    </source>
</evidence>
<dbReference type="GO" id="GO:0016020">
    <property type="term" value="C:membrane"/>
    <property type="evidence" value="ECO:0007669"/>
    <property type="project" value="UniProtKB-SubCell"/>
</dbReference>
<evidence type="ECO:0000256" key="7">
    <source>
        <dbReference type="ARBA" id="ARBA00022989"/>
    </source>
</evidence>
<dbReference type="EMBL" id="JANFAV010000007">
    <property type="protein sequence ID" value="MCW6535411.1"/>
    <property type="molecule type" value="Genomic_DNA"/>
</dbReference>
<comment type="pathway">
    <text evidence="3">Hormone biosynthesis.</text>
</comment>
<gene>
    <name evidence="18" type="ORF">NEE01_11520</name>
</gene>
<comment type="cofactor">
    <cofactor evidence="1">
        <name>Fe cation</name>
        <dbReference type="ChEBI" id="CHEBI:24875"/>
    </cofactor>
</comment>